<keyword evidence="3" id="KW-1185">Reference proteome</keyword>
<feature type="region of interest" description="Disordered" evidence="1">
    <location>
        <begin position="95"/>
        <end position="155"/>
    </location>
</feature>
<comment type="caution">
    <text evidence="2">The sequence shown here is derived from an EMBL/GenBank/DDBJ whole genome shotgun (WGS) entry which is preliminary data.</text>
</comment>
<dbReference type="Proteomes" id="UP001215151">
    <property type="component" value="Unassembled WGS sequence"/>
</dbReference>
<feature type="compositionally biased region" description="Low complexity" evidence="1">
    <location>
        <begin position="99"/>
        <end position="113"/>
    </location>
</feature>
<dbReference type="AlphaFoldDB" id="A0AAD7TQY3"/>
<evidence type="ECO:0000313" key="3">
    <source>
        <dbReference type="Proteomes" id="UP001215151"/>
    </source>
</evidence>
<protein>
    <submittedName>
        <fullName evidence="2">Uncharacterized protein</fullName>
    </submittedName>
</protein>
<evidence type="ECO:0000256" key="1">
    <source>
        <dbReference type="SAM" id="MobiDB-lite"/>
    </source>
</evidence>
<name>A0AAD7TQY3_9APHY</name>
<gene>
    <name evidence="2" type="ORF">ONZ51_g7016</name>
</gene>
<accession>A0AAD7TQY3</accession>
<evidence type="ECO:0000313" key="2">
    <source>
        <dbReference type="EMBL" id="KAJ8474739.1"/>
    </source>
</evidence>
<proteinExistence type="predicted"/>
<sequence>MDACDSYCWTEMLLLLPPNIRFLFSDDSESYQAYWPPQPVEVPRSREWGYRLPGMGQQSTLWWMRRMGDSKKWMGEDPNEDEWIPSYIRWEVPPPPIARPSSSSTSSSPTASINELERSPATSHAEELSPPVRTQEDSRPRVKNAAVQKPMHNRWREIENVNLLPKVVAKE</sequence>
<reference evidence="2" key="1">
    <citation type="submission" date="2022-11" db="EMBL/GenBank/DDBJ databases">
        <title>Genome Sequence of Cubamyces cubensis.</title>
        <authorList>
            <person name="Buettner E."/>
        </authorList>
    </citation>
    <scope>NUCLEOTIDE SEQUENCE</scope>
    <source>
        <strain evidence="2">MPL-01</strain>
    </source>
</reference>
<dbReference type="EMBL" id="JAPEVG010000179">
    <property type="protein sequence ID" value="KAJ8474739.1"/>
    <property type="molecule type" value="Genomic_DNA"/>
</dbReference>
<organism evidence="2 3">
    <name type="scientific">Trametes cubensis</name>
    <dbReference type="NCBI Taxonomy" id="1111947"/>
    <lineage>
        <taxon>Eukaryota</taxon>
        <taxon>Fungi</taxon>
        <taxon>Dikarya</taxon>
        <taxon>Basidiomycota</taxon>
        <taxon>Agaricomycotina</taxon>
        <taxon>Agaricomycetes</taxon>
        <taxon>Polyporales</taxon>
        <taxon>Polyporaceae</taxon>
        <taxon>Trametes</taxon>
    </lineage>
</organism>